<dbReference type="PANTHER" id="PTHR33164:SF58">
    <property type="entry name" value="DNA-BINDING TRANSCRIPTIONAL REPRESSOR SCOC"/>
    <property type="match status" value="1"/>
</dbReference>
<protein>
    <submittedName>
        <fullName evidence="3">DNA-binding MarR family transcriptional regulator</fullName>
    </submittedName>
</protein>
<sequence>MREEINTFDLGTFKNIFGTLFLVSTKLETIGNKFLGELTTKQWFLLATITTFFEEPPTISEAAIKVGLSHQNVKQVALRLQEKEFVTIEKDKKDNRVSRILVTRKAFNYELKSRKKNEKFIEELFKDINDSEAKLCLKILLKLSENIDSIKIAKK</sequence>
<dbReference type="GO" id="GO:0016787">
    <property type="term" value="F:hydrolase activity"/>
    <property type="evidence" value="ECO:0007669"/>
    <property type="project" value="UniProtKB-KW"/>
</dbReference>
<keyword evidence="1 3" id="KW-0238">DNA-binding</keyword>
<organism evidence="3 4">
    <name type="scientific">Bacillus chungangensis</name>
    <dbReference type="NCBI Taxonomy" id="587633"/>
    <lineage>
        <taxon>Bacteria</taxon>
        <taxon>Bacillati</taxon>
        <taxon>Bacillota</taxon>
        <taxon>Bacilli</taxon>
        <taxon>Bacillales</taxon>
        <taxon>Bacillaceae</taxon>
        <taxon>Bacillus</taxon>
    </lineage>
</organism>
<dbReference type="PANTHER" id="PTHR33164">
    <property type="entry name" value="TRANSCRIPTIONAL REGULATOR, MARR FAMILY"/>
    <property type="match status" value="1"/>
</dbReference>
<evidence type="ECO:0000313" key="3">
    <source>
        <dbReference type="EMBL" id="MDQ0176999.1"/>
    </source>
</evidence>
<evidence type="ECO:0000256" key="1">
    <source>
        <dbReference type="ARBA" id="ARBA00023125"/>
    </source>
</evidence>
<dbReference type="SUPFAM" id="SSF46785">
    <property type="entry name" value="Winged helix' DNA-binding domain"/>
    <property type="match status" value="1"/>
</dbReference>
<dbReference type="Gene3D" id="1.10.10.10">
    <property type="entry name" value="Winged helix-like DNA-binding domain superfamily/Winged helix DNA-binding domain"/>
    <property type="match status" value="1"/>
</dbReference>
<name>A0ABT9WUW2_9BACI</name>
<dbReference type="InterPro" id="IPR000835">
    <property type="entry name" value="HTH_MarR-typ"/>
</dbReference>
<comment type="caution">
    <text evidence="3">The sequence shown here is derived from an EMBL/GenBank/DDBJ whole genome shotgun (WGS) entry which is preliminary data.</text>
</comment>
<dbReference type="EMBL" id="JAUSTT010000017">
    <property type="protein sequence ID" value="MDQ0176999.1"/>
    <property type="molecule type" value="Genomic_DNA"/>
</dbReference>
<keyword evidence="3" id="KW-0378">Hydrolase</keyword>
<evidence type="ECO:0000313" key="4">
    <source>
        <dbReference type="Proteomes" id="UP001223586"/>
    </source>
</evidence>
<gene>
    <name evidence="3" type="ORF">J2S08_002878</name>
</gene>
<keyword evidence="4" id="KW-1185">Reference proteome</keyword>
<dbReference type="InterPro" id="IPR036390">
    <property type="entry name" value="WH_DNA-bd_sf"/>
</dbReference>
<dbReference type="InterPro" id="IPR039422">
    <property type="entry name" value="MarR/SlyA-like"/>
</dbReference>
<feature type="domain" description="HTH marR-type" evidence="2">
    <location>
        <begin position="33"/>
        <end position="133"/>
    </location>
</feature>
<dbReference type="Proteomes" id="UP001223586">
    <property type="component" value="Unassembled WGS sequence"/>
</dbReference>
<dbReference type="GO" id="GO:0003677">
    <property type="term" value="F:DNA binding"/>
    <property type="evidence" value="ECO:0007669"/>
    <property type="project" value="UniProtKB-KW"/>
</dbReference>
<accession>A0ABT9WUW2</accession>
<reference evidence="3 4" key="1">
    <citation type="submission" date="2023-07" db="EMBL/GenBank/DDBJ databases">
        <title>Genomic Encyclopedia of Type Strains, Phase IV (KMG-IV): sequencing the most valuable type-strain genomes for metagenomic binning, comparative biology and taxonomic classification.</title>
        <authorList>
            <person name="Goeker M."/>
        </authorList>
    </citation>
    <scope>NUCLEOTIDE SEQUENCE [LARGE SCALE GENOMIC DNA]</scope>
    <source>
        <strain evidence="3 4">DSM 23837</strain>
    </source>
</reference>
<proteinExistence type="predicted"/>
<evidence type="ECO:0000259" key="2">
    <source>
        <dbReference type="SMART" id="SM00347"/>
    </source>
</evidence>
<dbReference type="SMART" id="SM00347">
    <property type="entry name" value="HTH_MARR"/>
    <property type="match status" value="1"/>
</dbReference>
<dbReference type="RefSeq" id="WP_307230611.1">
    <property type="nucleotide sequence ID" value="NZ_JAUSTT010000017.1"/>
</dbReference>
<dbReference type="InterPro" id="IPR036388">
    <property type="entry name" value="WH-like_DNA-bd_sf"/>
</dbReference>